<dbReference type="EMBL" id="KV440991">
    <property type="protein sequence ID" value="OAD69637.1"/>
    <property type="molecule type" value="Genomic_DNA"/>
</dbReference>
<dbReference type="Pfam" id="PF22807">
    <property type="entry name" value="TrAA12"/>
    <property type="match status" value="1"/>
</dbReference>
<organism evidence="4 5">
    <name type="scientific">Phycomyces blakesleeanus (strain ATCC 8743b / DSM 1359 / FGSC 10004 / NBRC 33097 / NRRL 1555)</name>
    <dbReference type="NCBI Taxonomy" id="763407"/>
    <lineage>
        <taxon>Eukaryota</taxon>
        <taxon>Fungi</taxon>
        <taxon>Fungi incertae sedis</taxon>
        <taxon>Mucoromycota</taxon>
        <taxon>Mucoromycotina</taxon>
        <taxon>Mucoromycetes</taxon>
        <taxon>Mucorales</taxon>
        <taxon>Phycomycetaceae</taxon>
        <taxon>Phycomyces</taxon>
    </lineage>
</organism>
<dbReference type="InterPro" id="IPR054539">
    <property type="entry name" value="Beta-prop_PDH"/>
</dbReference>
<feature type="chain" id="PRO_5007889703" evidence="2">
    <location>
        <begin position="27"/>
        <end position="565"/>
    </location>
</feature>
<feature type="signal peptide" evidence="2">
    <location>
        <begin position="1"/>
        <end position="26"/>
    </location>
</feature>
<protein>
    <submittedName>
        <fullName evidence="4">Auxilliary activities family 12 protein</fullName>
    </submittedName>
</protein>
<dbReference type="STRING" id="763407.A0A167L5E6"/>
<evidence type="ECO:0000259" key="3">
    <source>
        <dbReference type="Pfam" id="PF22807"/>
    </source>
</evidence>
<feature type="domain" description="Pyrroloquinoline quinone-dependent pyranose dehydrogenase beta-propeller" evidence="3">
    <location>
        <begin position="83"/>
        <end position="478"/>
    </location>
</feature>
<reference evidence="5" key="1">
    <citation type="submission" date="2015-06" db="EMBL/GenBank/DDBJ databases">
        <title>Expansion of signal transduction pathways in fungi by whole-genome duplication.</title>
        <authorList>
            <consortium name="DOE Joint Genome Institute"/>
            <person name="Corrochano L.M."/>
            <person name="Kuo A."/>
            <person name="Marcet-Houben M."/>
            <person name="Polaino S."/>
            <person name="Salamov A."/>
            <person name="Villalobos J.M."/>
            <person name="Alvarez M.I."/>
            <person name="Avalos J."/>
            <person name="Benito E.P."/>
            <person name="Benoit I."/>
            <person name="Burger G."/>
            <person name="Camino L.P."/>
            <person name="Canovas D."/>
            <person name="Cerda-Olmedo E."/>
            <person name="Cheng J.-F."/>
            <person name="Dominguez A."/>
            <person name="Elias M."/>
            <person name="Eslava A.P."/>
            <person name="Glaser F."/>
            <person name="Grimwood J."/>
            <person name="Gutierrez G."/>
            <person name="Heitman J."/>
            <person name="Henrissat B."/>
            <person name="Iturriaga E.A."/>
            <person name="Lang B.F."/>
            <person name="Lavin J.L."/>
            <person name="Lee S."/>
            <person name="Li W."/>
            <person name="Lindquist E."/>
            <person name="Lopez-Garcia S."/>
            <person name="Luque E.M."/>
            <person name="Marcos A.T."/>
            <person name="Martin J."/>
            <person name="McCluskey K."/>
            <person name="Medina H.R."/>
            <person name="Miralles-Duran A."/>
            <person name="Miyazaki A."/>
            <person name="Munoz-Torres E."/>
            <person name="Oguiza J.A."/>
            <person name="Ohm R."/>
            <person name="Olmedo M."/>
            <person name="Orejas M."/>
            <person name="Ortiz-Castellanos L."/>
            <person name="Pisabarro A.G."/>
            <person name="Rodriguez-Romero J."/>
            <person name="Ruiz-Herrera J."/>
            <person name="Ruiz-Vazquez R."/>
            <person name="Sanz C."/>
            <person name="Schackwitz W."/>
            <person name="Schmutz J."/>
            <person name="Shahriari M."/>
            <person name="Shelest E."/>
            <person name="Silva-Franco F."/>
            <person name="Soanes D."/>
            <person name="Syed K."/>
            <person name="Tagua V.G."/>
            <person name="Talbot N.J."/>
            <person name="Thon M."/>
            <person name="De vries R.P."/>
            <person name="Wiebenga A."/>
            <person name="Yadav J.S."/>
            <person name="Braun E.L."/>
            <person name="Baker S."/>
            <person name="Garre V."/>
            <person name="Horwitz B."/>
            <person name="Torres-Martinez S."/>
            <person name="Idnurm A."/>
            <person name="Herrera-Estrella A."/>
            <person name="Gabaldon T."/>
            <person name="Grigoriev I.V."/>
        </authorList>
    </citation>
    <scope>NUCLEOTIDE SEQUENCE [LARGE SCALE GENOMIC DNA]</scope>
    <source>
        <strain evidence="5">NRRL 1555(-)</strain>
    </source>
</reference>
<feature type="compositionally biased region" description="Polar residues" evidence="1">
    <location>
        <begin position="556"/>
        <end position="565"/>
    </location>
</feature>
<evidence type="ECO:0000313" key="4">
    <source>
        <dbReference type="EMBL" id="OAD69637.1"/>
    </source>
</evidence>
<dbReference type="OrthoDB" id="507128at2759"/>
<keyword evidence="5" id="KW-1185">Reference proteome</keyword>
<dbReference type="SUPFAM" id="SSF63829">
    <property type="entry name" value="Calcium-dependent phosphotriesterase"/>
    <property type="match status" value="1"/>
</dbReference>
<accession>A0A167L5E6</accession>
<dbReference type="InParanoid" id="A0A167L5E6"/>
<gene>
    <name evidence="4" type="ORF">PHYBLDRAFT_66143</name>
</gene>
<evidence type="ECO:0000256" key="1">
    <source>
        <dbReference type="SAM" id="MobiDB-lite"/>
    </source>
</evidence>
<dbReference type="RefSeq" id="XP_018287677.1">
    <property type="nucleotide sequence ID" value="XM_018441593.1"/>
</dbReference>
<feature type="compositionally biased region" description="Basic and acidic residues" evidence="1">
    <location>
        <begin position="489"/>
        <end position="524"/>
    </location>
</feature>
<evidence type="ECO:0000256" key="2">
    <source>
        <dbReference type="SAM" id="SignalP"/>
    </source>
</evidence>
<dbReference type="VEuPathDB" id="FungiDB:PHYBLDRAFT_66143"/>
<dbReference type="GeneID" id="29002499"/>
<sequence length="565" mass="61761">MPIGNRFYAAAYLLSIASLFSASVFAVDDASDVAFKKLGGLHMESTNALVPDASSEHPLVISHPEDQPVCNPNVVIEPSHKFKTLQGYEAIVLTNAIPKPRKLILDHADHLLAVSGTNSLYSIRMDECGNPNVMLLIDQSSIGNQIFAHGLAQYADHIYVTTPSSVWQFNYVDGQHTPLTGGIKVLDNINIDDDSAQPDIAIDPFGYAYIPRTVTELHENVEPGHAIIKRFNFRQIPEGGYDFDNDGQVHAIGANSHGSMSFDAQARLWGIEAPLGTVDRSDMGGDITEKGLAGEINLYEFPMENYGFPYCFTEYDLSSYTANGLGKGTQWGHPMFMNETMDLDSYCQTLDNSQQPAFPLTSSSNAIAVNFYMGESCSVGDLESMGTSVGMPCNWTDTPIVAYHGQEGGPEGHSVVHLGMDDLGHRPRWDKREEIIFEAAEPCSSDDLPCISPVGLAVDSFGRLFISSDDSNEIFRVNRIYNPKAAQELTDKDNAKEAAADAAADAKEDAEMEAKEQAQEKAEQDAAEAVDTAKEKKDESLENDSEDQDSEKTQKSQKISKMSNV</sequence>
<keyword evidence="2" id="KW-0732">Signal</keyword>
<evidence type="ECO:0000313" key="5">
    <source>
        <dbReference type="Proteomes" id="UP000077315"/>
    </source>
</evidence>
<proteinExistence type="predicted"/>
<dbReference type="Proteomes" id="UP000077315">
    <property type="component" value="Unassembled WGS sequence"/>
</dbReference>
<name>A0A167L5E6_PHYB8</name>
<dbReference type="AlphaFoldDB" id="A0A167L5E6"/>
<feature type="region of interest" description="Disordered" evidence="1">
    <location>
        <begin position="488"/>
        <end position="565"/>
    </location>
</feature>
<feature type="compositionally biased region" description="Basic and acidic residues" evidence="1">
    <location>
        <begin position="531"/>
        <end position="540"/>
    </location>
</feature>